<protein>
    <recommendedName>
        <fullName evidence="5">PucR family transcriptional regulator</fullName>
    </recommendedName>
</protein>
<dbReference type="PANTHER" id="PTHR33744">
    <property type="entry name" value="CARBOHYDRATE DIACID REGULATOR"/>
    <property type="match status" value="1"/>
</dbReference>
<reference evidence="3" key="1">
    <citation type="journal article" date="2014" name="Int. J. Syst. Evol. Microbiol.">
        <title>Complete genome sequence of Corynebacterium casei LMG S-19264T (=DSM 44701T), isolated from a smear-ripened cheese.</title>
        <authorList>
            <consortium name="US DOE Joint Genome Institute (JGI-PGF)"/>
            <person name="Walter F."/>
            <person name="Albersmeier A."/>
            <person name="Kalinowski J."/>
            <person name="Ruckert C."/>
        </authorList>
    </citation>
    <scope>NUCLEOTIDE SEQUENCE</scope>
    <source>
        <strain evidence="3">JCM 3346</strain>
    </source>
</reference>
<comment type="caution">
    <text evidence="3">The sequence shown here is derived from an EMBL/GenBank/DDBJ whole genome shotgun (WGS) entry which is preliminary data.</text>
</comment>
<dbReference type="Proteomes" id="UP000610303">
    <property type="component" value="Unassembled WGS sequence"/>
</dbReference>
<organism evidence="3 4">
    <name type="scientific">Agromyces mediolanus</name>
    <name type="common">Corynebacterium mediolanum</name>
    <dbReference type="NCBI Taxonomy" id="41986"/>
    <lineage>
        <taxon>Bacteria</taxon>
        <taxon>Bacillati</taxon>
        <taxon>Actinomycetota</taxon>
        <taxon>Actinomycetes</taxon>
        <taxon>Micrococcales</taxon>
        <taxon>Microbacteriaceae</taxon>
        <taxon>Agromyces</taxon>
    </lineage>
</organism>
<dbReference type="Pfam" id="PF14361">
    <property type="entry name" value="RsbRD_N"/>
    <property type="match status" value="1"/>
</dbReference>
<feature type="domain" description="PucR C-terminal helix-turn-helix" evidence="1">
    <location>
        <begin position="325"/>
        <end position="380"/>
    </location>
</feature>
<evidence type="ECO:0008006" key="5">
    <source>
        <dbReference type="Google" id="ProtNLM"/>
    </source>
</evidence>
<dbReference type="InterPro" id="IPR025736">
    <property type="entry name" value="PucR_C-HTH_dom"/>
</dbReference>
<dbReference type="Gene3D" id="1.10.10.2840">
    <property type="entry name" value="PucR C-terminal helix-turn-helix domain"/>
    <property type="match status" value="1"/>
</dbReference>
<evidence type="ECO:0000259" key="2">
    <source>
        <dbReference type="Pfam" id="PF14361"/>
    </source>
</evidence>
<name>A0A918CLH1_AGRME</name>
<evidence type="ECO:0000313" key="3">
    <source>
        <dbReference type="EMBL" id="GGR30528.1"/>
    </source>
</evidence>
<dbReference type="InterPro" id="IPR025751">
    <property type="entry name" value="RsbRD_N_dom"/>
</dbReference>
<evidence type="ECO:0000313" key="4">
    <source>
        <dbReference type="Proteomes" id="UP000610303"/>
    </source>
</evidence>
<proteinExistence type="predicted"/>
<dbReference type="PANTHER" id="PTHR33744:SF1">
    <property type="entry name" value="DNA-BINDING TRANSCRIPTIONAL ACTIVATOR ADER"/>
    <property type="match status" value="1"/>
</dbReference>
<keyword evidence="4" id="KW-1185">Reference proteome</keyword>
<dbReference type="AlphaFoldDB" id="A0A918CLH1"/>
<reference evidence="3" key="2">
    <citation type="submission" date="2020-09" db="EMBL/GenBank/DDBJ databases">
        <authorList>
            <person name="Sun Q."/>
            <person name="Ohkuma M."/>
        </authorList>
    </citation>
    <scope>NUCLEOTIDE SEQUENCE</scope>
    <source>
        <strain evidence="3">JCM 3346</strain>
    </source>
</reference>
<gene>
    <name evidence="3" type="ORF">GCM10010196_25740</name>
</gene>
<dbReference type="InterPro" id="IPR042070">
    <property type="entry name" value="PucR_C-HTH_sf"/>
</dbReference>
<accession>A0A918CLH1</accession>
<dbReference type="InterPro" id="IPR051448">
    <property type="entry name" value="CdaR-like_regulators"/>
</dbReference>
<feature type="domain" description="RsbT co-antagonist protein RsbRD N-terminal" evidence="2">
    <location>
        <begin position="42"/>
        <end position="167"/>
    </location>
</feature>
<dbReference type="EMBL" id="BMRJ01000002">
    <property type="protein sequence ID" value="GGR30528.1"/>
    <property type="molecule type" value="Genomic_DNA"/>
</dbReference>
<sequence>MHMHTIAADGPPETAPDAALRSLMLATLDDMDELIEGYLGQLRTIPGYGQVDIPSADLADTTRDALELILRKSSGLPLSARHEIVSEALGRRRAAQGVPLEVLLQAVRMVFRLLWTTLHERADDAQRAALDRSAVQLWEAIEFHTVRVHAGYLHEVSRMRRDRETERAVLLTRFLDAGRRNPALTARLAAELGLEAEGPLLVGAAPLAAEAELRRLAGPTTQVHARNDSLLVLEPGGRGAFDWAERAGFPVGVGTAAPRLDAVPAAWRIAHELLMAAPPDASGPRTLIEDWPELVVRRLPELSQSVLGTVRQRLAPVSGESRERLLETVELYLRTGSLGGTAERLFVHRNTVLKRLARFAELTGLDPAQPWNAATIRLVLAERASHPAGPRE</sequence>
<dbReference type="Pfam" id="PF13556">
    <property type="entry name" value="HTH_30"/>
    <property type="match status" value="1"/>
</dbReference>
<evidence type="ECO:0000259" key="1">
    <source>
        <dbReference type="Pfam" id="PF13556"/>
    </source>
</evidence>